<dbReference type="AlphaFoldDB" id="A0A0B6ZAP8"/>
<dbReference type="EMBL" id="HACG01018577">
    <property type="protein sequence ID" value="CEK65442.1"/>
    <property type="molecule type" value="Transcribed_RNA"/>
</dbReference>
<reference evidence="1" key="1">
    <citation type="submission" date="2014-12" db="EMBL/GenBank/DDBJ databases">
        <title>Insight into the proteome of Arion vulgaris.</title>
        <authorList>
            <person name="Aradska J."/>
            <person name="Bulat T."/>
            <person name="Smidak R."/>
            <person name="Sarate P."/>
            <person name="Gangsoo J."/>
            <person name="Sialana F."/>
            <person name="Bilban M."/>
            <person name="Lubec G."/>
        </authorList>
    </citation>
    <scope>NUCLEOTIDE SEQUENCE</scope>
    <source>
        <tissue evidence="1">Skin</tissue>
    </source>
</reference>
<organism evidence="1">
    <name type="scientific">Arion vulgaris</name>
    <dbReference type="NCBI Taxonomy" id="1028688"/>
    <lineage>
        <taxon>Eukaryota</taxon>
        <taxon>Metazoa</taxon>
        <taxon>Spiralia</taxon>
        <taxon>Lophotrochozoa</taxon>
        <taxon>Mollusca</taxon>
        <taxon>Gastropoda</taxon>
        <taxon>Heterobranchia</taxon>
        <taxon>Euthyneura</taxon>
        <taxon>Panpulmonata</taxon>
        <taxon>Eupulmonata</taxon>
        <taxon>Stylommatophora</taxon>
        <taxon>Helicina</taxon>
        <taxon>Arionoidea</taxon>
        <taxon>Arionidae</taxon>
        <taxon>Arion</taxon>
    </lineage>
</organism>
<accession>A0A0B6ZAP8</accession>
<sequence length="89" mass="10065">MSQPLPTPMFYFLVDIVDTCTSVDLSIWYSLIPTDSKNPFETSSLKALNAWVYSHSLCRSLGFYKAVGLFTHSWGFDLGYQCKSTHITS</sequence>
<evidence type="ECO:0000313" key="1">
    <source>
        <dbReference type="EMBL" id="CEK65442.1"/>
    </source>
</evidence>
<gene>
    <name evidence="1" type="primary">ORF55026</name>
</gene>
<proteinExistence type="predicted"/>
<feature type="non-terminal residue" evidence="1">
    <location>
        <position position="89"/>
    </location>
</feature>
<name>A0A0B6ZAP8_9EUPU</name>
<protein>
    <submittedName>
        <fullName evidence="1">Uncharacterized protein</fullName>
    </submittedName>
</protein>